<dbReference type="AlphaFoldDB" id="A0A1B6EAE9"/>
<gene>
    <name evidence="2" type="ORF">g.41828</name>
</gene>
<evidence type="ECO:0000256" key="1">
    <source>
        <dbReference type="SAM" id="SignalP"/>
    </source>
</evidence>
<feature type="signal peptide" evidence="1">
    <location>
        <begin position="1"/>
        <end position="17"/>
    </location>
</feature>
<sequence length="208" mass="23083">MIAKGLLLLVLTVDCLADSTISPQTHHQFDGHCNPRNRINCGVAKCTENLLSRALPNFDMNELTGPYNYAYSTSLYSSKCAIGDVYENSDTGLSAYALLLDKFGGHSQFFNFSSNKDGTIDETLISDDGDFVYNFKLVPLGWDGDTGVFYYGRCSADGEGETESRSIVVSQSNDKIYKARKVAYNFAKLDSASSYQGKKLKRYRPCKF</sequence>
<proteinExistence type="predicted"/>
<name>A0A1B6EAE9_9HEMI</name>
<evidence type="ECO:0000313" key="2">
    <source>
        <dbReference type="EMBL" id="JAS34891.1"/>
    </source>
</evidence>
<dbReference type="EMBL" id="GEDC01002407">
    <property type="protein sequence ID" value="JAS34891.1"/>
    <property type="molecule type" value="Transcribed_RNA"/>
</dbReference>
<protein>
    <submittedName>
        <fullName evidence="2">Uncharacterized protein</fullName>
    </submittedName>
</protein>
<keyword evidence="1" id="KW-0732">Signal</keyword>
<feature type="chain" id="PRO_5008581941" evidence="1">
    <location>
        <begin position="18"/>
        <end position="208"/>
    </location>
</feature>
<accession>A0A1B6EAE9</accession>
<reference evidence="2" key="1">
    <citation type="submission" date="2015-12" db="EMBL/GenBank/DDBJ databases">
        <title>De novo transcriptome assembly of four potential Pierce s Disease insect vectors from Arizona vineyards.</title>
        <authorList>
            <person name="Tassone E.E."/>
        </authorList>
    </citation>
    <scope>NUCLEOTIDE SEQUENCE</scope>
</reference>
<organism evidence="2">
    <name type="scientific">Clastoptera arizonana</name>
    <name type="common">Arizona spittle bug</name>
    <dbReference type="NCBI Taxonomy" id="38151"/>
    <lineage>
        <taxon>Eukaryota</taxon>
        <taxon>Metazoa</taxon>
        <taxon>Ecdysozoa</taxon>
        <taxon>Arthropoda</taxon>
        <taxon>Hexapoda</taxon>
        <taxon>Insecta</taxon>
        <taxon>Pterygota</taxon>
        <taxon>Neoptera</taxon>
        <taxon>Paraneoptera</taxon>
        <taxon>Hemiptera</taxon>
        <taxon>Auchenorrhyncha</taxon>
        <taxon>Cercopoidea</taxon>
        <taxon>Clastopteridae</taxon>
        <taxon>Clastoptera</taxon>
    </lineage>
</organism>